<keyword evidence="4" id="KW-0804">Transcription</keyword>
<comment type="caution">
    <text evidence="6">The sequence shown here is derived from an EMBL/GenBank/DDBJ whole genome shotgun (WGS) entry which is preliminary data.</text>
</comment>
<dbReference type="RefSeq" id="WP_308980946.1">
    <property type="nucleotide sequence ID" value="NZ_JAVIDL010000004.1"/>
</dbReference>
<dbReference type="FunFam" id="1.10.10.60:FF:000132">
    <property type="entry name" value="AraC family transcriptional regulator"/>
    <property type="match status" value="1"/>
</dbReference>
<gene>
    <name evidence="6" type="ORF">RFH47_03510</name>
</gene>
<organism evidence="6 7">
    <name type="scientific">Acinetobacter rudis</name>
    <dbReference type="NCBI Taxonomy" id="632955"/>
    <lineage>
        <taxon>Bacteria</taxon>
        <taxon>Pseudomonadati</taxon>
        <taxon>Pseudomonadota</taxon>
        <taxon>Gammaproteobacteria</taxon>
        <taxon>Moraxellales</taxon>
        <taxon>Moraxellaceae</taxon>
        <taxon>Acinetobacter</taxon>
    </lineage>
</organism>
<dbReference type="Gene3D" id="2.60.120.10">
    <property type="entry name" value="Jelly Rolls"/>
    <property type="match status" value="1"/>
</dbReference>
<dbReference type="SUPFAM" id="SSF46689">
    <property type="entry name" value="Homeodomain-like"/>
    <property type="match status" value="1"/>
</dbReference>
<dbReference type="EMBL" id="JAVIDL010000004">
    <property type="protein sequence ID" value="MDQ8934801.1"/>
    <property type="molecule type" value="Genomic_DNA"/>
</dbReference>
<evidence type="ECO:0000256" key="2">
    <source>
        <dbReference type="ARBA" id="ARBA00023015"/>
    </source>
</evidence>
<dbReference type="InterPro" id="IPR014710">
    <property type="entry name" value="RmlC-like_jellyroll"/>
</dbReference>
<keyword evidence="1" id="KW-0678">Repressor</keyword>
<keyword evidence="3" id="KW-0238">DNA-binding</keyword>
<sequence length="262" mass="28860">MRNVQINDHENVPRNVIATGNDYADGFVLAKHHHMRGQCLYAITGVLTVTTHTGSWVVPPHRALWVPAGVEHEVHMDGITKTRNAYILPKAAQDAGLPNYCTVIAVSPLLHELLSTAVDLPAEYPLGGHNEHLMQLVIAEIALMPHLPLNAPLPQEPRLAKLCRELLKSPSLDANLELVSKQVGMSRRNFTRLFRKETGMSFGQWRQQACLLAALTRLSMGESVTQIAIELGYSSTSAFTLSFRRALGASPSQYIGDQIDSK</sequence>
<dbReference type="PROSITE" id="PS01124">
    <property type="entry name" value="HTH_ARAC_FAMILY_2"/>
    <property type="match status" value="1"/>
</dbReference>
<keyword evidence="2" id="KW-0805">Transcription regulation</keyword>
<dbReference type="PRINTS" id="PR00032">
    <property type="entry name" value="HTHARAC"/>
</dbReference>
<dbReference type="SUPFAM" id="SSF51182">
    <property type="entry name" value="RmlC-like cupins"/>
    <property type="match status" value="1"/>
</dbReference>
<proteinExistence type="predicted"/>
<dbReference type="Pfam" id="PF12833">
    <property type="entry name" value="HTH_18"/>
    <property type="match status" value="1"/>
</dbReference>
<name>A0AAW8J444_9GAMM</name>
<dbReference type="GO" id="GO:0003700">
    <property type="term" value="F:DNA-binding transcription factor activity"/>
    <property type="evidence" value="ECO:0007669"/>
    <property type="project" value="InterPro"/>
</dbReference>
<dbReference type="PANTHER" id="PTHR11019:SF159">
    <property type="entry name" value="TRANSCRIPTIONAL REGULATOR-RELATED"/>
    <property type="match status" value="1"/>
</dbReference>
<dbReference type="InterPro" id="IPR018060">
    <property type="entry name" value="HTH_AraC"/>
</dbReference>
<dbReference type="GO" id="GO:0043565">
    <property type="term" value="F:sequence-specific DNA binding"/>
    <property type="evidence" value="ECO:0007669"/>
    <property type="project" value="InterPro"/>
</dbReference>
<dbReference type="PANTHER" id="PTHR11019">
    <property type="entry name" value="HTH-TYPE TRANSCRIPTIONAL REGULATOR NIMR"/>
    <property type="match status" value="1"/>
</dbReference>
<evidence type="ECO:0000313" key="6">
    <source>
        <dbReference type="EMBL" id="MDQ8934801.1"/>
    </source>
</evidence>
<dbReference type="SMART" id="SM00342">
    <property type="entry name" value="HTH_ARAC"/>
    <property type="match status" value="1"/>
</dbReference>
<protein>
    <submittedName>
        <fullName evidence="6">Helix-turn-helix transcriptional regulator</fullName>
    </submittedName>
</protein>
<evidence type="ECO:0000259" key="5">
    <source>
        <dbReference type="PROSITE" id="PS01124"/>
    </source>
</evidence>
<evidence type="ECO:0000256" key="1">
    <source>
        <dbReference type="ARBA" id="ARBA00022491"/>
    </source>
</evidence>
<dbReference type="Gene3D" id="1.10.10.60">
    <property type="entry name" value="Homeodomain-like"/>
    <property type="match status" value="2"/>
</dbReference>
<dbReference type="AlphaFoldDB" id="A0AAW8J444"/>
<dbReference type="InterPro" id="IPR011051">
    <property type="entry name" value="RmlC_Cupin_sf"/>
</dbReference>
<dbReference type="InterPro" id="IPR020449">
    <property type="entry name" value="Tscrpt_reg_AraC-type_HTH"/>
</dbReference>
<evidence type="ECO:0000313" key="7">
    <source>
        <dbReference type="Proteomes" id="UP001243844"/>
    </source>
</evidence>
<dbReference type="CDD" id="cd06124">
    <property type="entry name" value="cupin_NimR-like_N"/>
    <property type="match status" value="1"/>
</dbReference>
<reference evidence="6" key="1">
    <citation type="submission" date="2023-08" db="EMBL/GenBank/DDBJ databases">
        <title>Emergence of clinically-relevant ST2 carbapenem-resistant Acinetobacter baumannii strains in hospital sewages in Zhejiang, East of China.</title>
        <authorList>
            <person name="Kaichao C."/>
            <person name="Zhang R."/>
        </authorList>
    </citation>
    <scope>NUCLEOTIDE SEQUENCE</scope>
    <source>
        <strain evidence="6">M-RB-37</strain>
    </source>
</reference>
<evidence type="ECO:0000256" key="4">
    <source>
        <dbReference type="ARBA" id="ARBA00023163"/>
    </source>
</evidence>
<dbReference type="Proteomes" id="UP001243844">
    <property type="component" value="Unassembled WGS sequence"/>
</dbReference>
<feature type="domain" description="HTH araC/xylS-type" evidence="5">
    <location>
        <begin position="157"/>
        <end position="257"/>
    </location>
</feature>
<evidence type="ECO:0000256" key="3">
    <source>
        <dbReference type="ARBA" id="ARBA00023125"/>
    </source>
</evidence>
<dbReference type="InterPro" id="IPR009057">
    <property type="entry name" value="Homeodomain-like_sf"/>
</dbReference>
<accession>A0AAW8J444</accession>